<name>A0A7C4BC38_9CREN</name>
<comment type="caution">
    <text evidence="1">The sequence shown here is derived from an EMBL/GenBank/DDBJ whole genome shotgun (WGS) entry which is preliminary data.</text>
</comment>
<dbReference type="InterPro" id="IPR009078">
    <property type="entry name" value="Ferritin-like_SF"/>
</dbReference>
<sequence>MSAEEHLNVFKEMIDREKAYAKALTELSRKIEHPVLQSIFVGIANDSLKHSQLYEALVKLLTSPQPVLSQEELELISREVDKHIETEALMVKLVGELLKEVEDPRLRLVLSAIYSDEVEHHKVLVSVRDNLAKREAITEEDVWDTIWRDSPWHGTPGG</sequence>
<accession>A0A7C4BC38</accession>
<dbReference type="EMBL" id="DTFF01000010">
    <property type="protein sequence ID" value="HGI86957.1"/>
    <property type="molecule type" value="Genomic_DNA"/>
</dbReference>
<reference evidence="1" key="1">
    <citation type="journal article" date="2020" name="mSystems">
        <title>Genome- and Community-Level Interaction Insights into Carbon Utilization and Element Cycling Functions of Hydrothermarchaeota in Hydrothermal Sediment.</title>
        <authorList>
            <person name="Zhou Z."/>
            <person name="Liu Y."/>
            <person name="Xu W."/>
            <person name="Pan J."/>
            <person name="Luo Z.H."/>
            <person name="Li M."/>
        </authorList>
    </citation>
    <scope>NUCLEOTIDE SEQUENCE [LARGE SCALE GENOMIC DNA]</scope>
    <source>
        <strain evidence="1">SpSt-732</strain>
    </source>
</reference>
<proteinExistence type="predicted"/>
<gene>
    <name evidence="1" type="ORF">ENV14_00950</name>
</gene>
<organism evidence="1">
    <name type="scientific">Ignisphaera aggregans</name>
    <dbReference type="NCBI Taxonomy" id="334771"/>
    <lineage>
        <taxon>Archaea</taxon>
        <taxon>Thermoproteota</taxon>
        <taxon>Thermoprotei</taxon>
        <taxon>Desulfurococcales</taxon>
        <taxon>Desulfurococcaceae</taxon>
        <taxon>Ignisphaera</taxon>
    </lineage>
</organism>
<dbReference type="SUPFAM" id="SSF47240">
    <property type="entry name" value="Ferritin-like"/>
    <property type="match status" value="1"/>
</dbReference>
<dbReference type="AlphaFoldDB" id="A0A7C4BC38"/>
<evidence type="ECO:0000313" key="1">
    <source>
        <dbReference type="EMBL" id="HGI86957.1"/>
    </source>
</evidence>
<protein>
    <submittedName>
        <fullName evidence="1">Ferritin-like domain-containing protein</fullName>
    </submittedName>
</protein>